<evidence type="ECO:0000313" key="2">
    <source>
        <dbReference type="EMBL" id="JAD90466.1"/>
    </source>
</evidence>
<name>A0A0A9DRP9_ARUDO</name>
<reference evidence="2" key="1">
    <citation type="submission" date="2014-09" db="EMBL/GenBank/DDBJ databases">
        <authorList>
            <person name="Magalhaes I.L.F."/>
            <person name="Oliveira U."/>
            <person name="Santos F.R."/>
            <person name="Vidigal T.H.D.A."/>
            <person name="Brescovit A.D."/>
            <person name="Santos A.J."/>
        </authorList>
    </citation>
    <scope>NUCLEOTIDE SEQUENCE</scope>
    <source>
        <tissue evidence="2">Shoot tissue taken approximately 20 cm above the soil surface</tissue>
    </source>
</reference>
<protein>
    <submittedName>
        <fullName evidence="2">Uncharacterized protein</fullName>
    </submittedName>
</protein>
<reference evidence="2" key="2">
    <citation type="journal article" date="2015" name="Data Brief">
        <title>Shoot transcriptome of the giant reed, Arundo donax.</title>
        <authorList>
            <person name="Barrero R.A."/>
            <person name="Guerrero F.D."/>
            <person name="Moolhuijzen P."/>
            <person name="Goolsby J.A."/>
            <person name="Tidwell J."/>
            <person name="Bellgard S.E."/>
            <person name="Bellgard M.I."/>
        </authorList>
    </citation>
    <scope>NUCLEOTIDE SEQUENCE</scope>
    <source>
        <tissue evidence="2">Shoot tissue taken approximately 20 cm above the soil surface</tissue>
    </source>
</reference>
<sequence length="33" mass="3814">MVHRHSVSTCAGTAMCDLAYLLFIRVLNLRHKR</sequence>
<accession>A0A0A9DRP9</accession>
<keyword evidence="1" id="KW-0812">Transmembrane</keyword>
<keyword evidence="1" id="KW-0472">Membrane</keyword>
<organism evidence="2">
    <name type="scientific">Arundo donax</name>
    <name type="common">Giant reed</name>
    <name type="synonym">Donax arundinaceus</name>
    <dbReference type="NCBI Taxonomy" id="35708"/>
    <lineage>
        <taxon>Eukaryota</taxon>
        <taxon>Viridiplantae</taxon>
        <taxon>Streptophyta</taxon>
        <taxon>Embryophyta</taxon>
        <taxon>Tracheophyta</taxon>
        <taxon>Spermatophyta</taxon>
        <taxon>Magnoliopsida</taxon>
        <taxon>Liliopsida</taxon>
        <taxon>Poales</taxon>
        <taxon>Poaceae</taxon>
        <taxon>PACMAD clade</taxon>
        <taxon>Arundinoideae</taxon>
        <taxon>Arundineae</taxon>
        <taxon>Arundo</taxon>
    </lineage>
</organism>
<dbReference type="EMBL" id="GBRH01207429">
    <property type="protein sequence ID" value="JAD90466.1"/>
    <property type="molecule type" value="Transcribed_RNA"/>
</dbReference>
<proteinExistence type="predicted"/>
<keyword evidence="1" id="KW-1133">Transmembrane helix</keyword>
<feature type="transmembrane region" description="Helical" evidence="1">
    <location>
        <begin position="6"/>
        <end position="27"/>
    </location>
</feature>
<dbReference type="AlphaFoldDB" id="A0A0A9DRP9"/>
<evidence type="ECO:0000256" key="1">
    <source>
        <dbReference type="SAM" id="Phobius"/>
    </source>
</evidence>